<evidence type="ECO:0000313" key="4">
    <source>
        <dbReference type="Proteomes" id="UP000465221"/>
    </source>
</evidence>
<feature type="compositionally biased region" description="Basic and acidic residues" evidence="2">
    <location>
        <begin position="181"/>
        <end position="209"/>
    </location>
</feature>
<evidence type="ECO:0000256" key="1">
    <source>
        <dbReference type="SAM" id="Coils"/>
    </source>
</evidence>
<dbReference type="AlphaFoldDB" id="A0A8H3N6M8"/>
<feature type="coiled-coil region" evidence="1">
    <location>
        <begin position="231"/>
        <end position="279"/>
    </location>
</feature>
<reference evidence="3 4" key="1">
    <citation type="submission" date="2020-01" db="EMBL/GenBank/DDBJ databases">
        <title>Draft genome sequence of Aspergillus udagawae IFM 46972.</title>
        <authorList>
            <person name="Takahashi H."/>
            <person name="Yaguchi T."/>
        </authorList>
    </citation>
    <scope>NUCLEOTIDE SEQUENCE [LARGE SCALE GENOMIC DNA]</scope>
    <source>
        <strain evidence="3 4">IFM 46972</strain>
    </source>
</reference>
<keyword evidence="1" id="KW-0175">Coiled coil</keyword>
<feature type="compositionally biased region" description="Basic and acidic residues" evidence="2">
    <location>
        <begin position="152"/>
        <end position="164"/>
    </location>
</feature>
<dbReference type="EMBL" id="BLKC01000007">
    <property type="protein sequence ID" value="GFF25846.1"/>
    <property type="molecule type" value="Genomic_DNA"/>
</dbReference>
<protein>
    <submittedName>
        <fullName evidence="3">Uncharacterized protein</fullName>
    </submittedName>
</protein>
<dbReference type="Proteomes" id="UP000465221">
    <property type="component" value="Unassembled WGS sequence"/>
</dbReference>
<accession>A0A8H3N6M8</accession>
<proteinExistence type="predicted"/>
<name>A0A8H3N6M8_9EURO</name>
<evidence type="ECO:0000313" key="3">
    <source>
        <dbReference type="EMBL" id="GFF25846.1"/>
    </source>
</evidence>
<evidence type="ECO:0000256" key="2">
    <source>
        <dbReference type="SAM" id="MobiDB-lite"/>
    </source>
</evidence>
<organism evidence="3 4">
    <name type="scientific">Aspergillus udagawae</name>
    <dbReference type="NCBI Taxonomy" id="91492"/>
    <lineage>
        <taxon>Eukaryota</taxon>
        <taxon>Fungi</taxon>
        <taxon>Dikarya</taxon>
        <taxon>Ascomycota</taxon>
        <taxon>Pezizomycotina</taxon>
        <taxon>Eurotiomycetes</taxon>
        <taxon>Eurotiomycetidae</taxon>
        <taxon>Eurotiales</taxon>
        <taxon>Aspergillaceae</taxon>
        <taxon>Aspergillus</taxon>
        <taxon>Aspergillus subgen. Fumigati</taxon>
    </lineage>
</organism>
<feature type="coiled-coil region" evidence="1">
    <location>
        <begin position="92"/>
        <end position="133"/>
    </location>
</feature>
<sequence>MPLYISKGADSSSFQAIVDSSQSAIDRSEKVVRKSQQQRKTLSARMSELESGVTSSRNRIFELFTKLFPVASDILAALQAYMGHLLDTKVCLHDMMKETDDTIEELEESQEEVGKAKELMDLAQEQMETEETKTEQRMLAEQQHVSNDADDDGVRNRAEPDHSEVTVGEAQPMISCNTDHQLGRADDDEETHALSEELPPREHVEEQSDHGGSLEAADDLQTATIVRRDRLQAVQSQQDKLAQALEEIKREIKANKEILELQRTQILEIQREYRTAKQEEENNSWSSWCVIF</sequence>
<comment type="caution">
    <text evidence="3">The sequence shown here is derived from an EMBL/GenBank/DDBJ whole genome shotgun (WGS) entry which is preliminary data.</text>
</comment>
<feature type="region of interest" description="Disordered" evidence="2">
    <location>
        <begin position="144"/>
        <end position="216"/>
    </location>
</feature>
<gene>
    <name evidence="3" type="ORF">IFM46972_01569</name>
</gene>